<dbReference type="EMBL" id="CP012418">
    <property type="protein sequence ID" value="AOE50220.1"/>
    <property type="molecule type" value="Genomic_DNA"/>
</dbReference>
<accession>A0A1B3BBQ4</accession>
<dbReference type="SUPFAM" id="SSF54913">
    <property type="entry name" value="GlnB-like"/>
    <property type="match status" value="1"/>
</dbReference>
<sequence length="135" mass="15356">MSLKKVAAFELPWQAHLFKGFLESEGVQAYVVNEEHIRLYWPISNALGGVRVMVHAEDLEHAKSIYQQYLETSFEDNLQQEFPDYEVTKCDYCGSEELEPLYSGTKTLLFFLAIGPAPGKLIGYRCLDCNAKNSL</sequence>
<dbReference type="Pfam" id="PF09413">
    <property type="entry name" value="DUF2007"/>
    <property type="match status" value="1"/>
</dbReference>
<feature type="domain" description="DUF2007" evidence="1">
    <location>
        <begin position="4"/>
        <end position="66"/>
    </location>
</feature>
<gene>
    <name evidence="2" type="ORF">KS2013_1508</name>
</gene>
<dbReference type="AlphaFoldDB" id="A0A1B3BBQ4"/>
<dbReference type="InterPro" id="IPR018551">
    <property type="entry name" value="DUF2007"/>
</dbReference>
<evidence type="ECO:0000313" key="2">
    <source>
        <dbReference type="EMBL" id="AOE50220.1"/>
    </source>
</evidence>
<protein>
    <recommendedName>
        <fullName evidence="1">DUF2007 domain-containing protein</fullName>
    </recommendedName>
</protein>
<evidence type="ECO:0000259" key="1">
    <source>
        <dbReference type="Pfam" id="PF09413"/>
    </source>
</evidence>
<name>A0A1B3BBQ4_9GAMM</name>
<dbReference type="RefSeq" id="WP_068992071.1">
    <property type="nucleotide sequence ID" value="NZ_CP012418.1"/>
</dbReference>
<organism evidence="2 3">
    <name type="scientific">Kangiella sediminilitoris</name>
    <dbReference type="NCBI Taxonomy" id="1144748"/>
    <lineage>
        <taxon>Bacteria</taxon>
        <taxon>Pseudomonadati</taxon>
        <taxon>Pseudomonadota</taxon>
        <taxon>Gammaproteobacteria</taxon>
        <taxon>Kangiellales</taxon>
        <taxon>Kangiellaceae</taxon>
        <taxon>Kangiella</taxon>
    </lineage>
</organism>
<keyword evidence="3" id="KW-1185">Reference proteome</keyword>
<dbReference type="InterPro" id="IPR011322">
    <property type="entry name" value="N-reg_PII-like_a/b"/>
</dbReference>
<dbReference type="OrthoDB" id="8480302at2"/>
<dbReference type="KEGG" id="ksd:KS2013_1508"/>
<dbReference type="Gene3D" id="3.30.70.790">
    <property type="entry name" value="UreE, C-terminal domain"/>
    <property type="match status" value="1"/>
</dbReference>
<reference evidence="3" key="1">
    <citation type="submission" date="2015-08" db="EMBL/GenBank/DDBJ databases">
        <authorList>
            <person name="Kim K.M."/>
        </authorList>
    </citation>
    <scope>NUCLEOTIDE SEQUENCE [LARGE SCALE GENOMIC DNA]</scope>
    <source>
        <strain evidence="3">KCTC 23892</strain>
    </source>
</reference>
<dbReference type="STRING" id="1144748.KS2013_1508"/>
<dbReference type="Proteomes" id="UP000094147">
    <property type="component" value="Chromosome"/>
</dbReference>
<evidence type="ECO:0000313" key="3">
    <source>
        <dbReference type="Proteomes" id="UP000094147"/>
    </source>
</evidence>
<proteinExistence type="predicted"/>